<dbReference type="EMBL" id="JAJSOF020000017">
    <property type="protein sequence ID" value="KAJ4440175.1"/>
    <property type="molecule type" value="Genomic_DNA"/>
</dbReference>
<keyword evidence="3" id="KW-1185">Reference proteome</keyword>
<gene>
    <name evidence="2" type="ORF">ANN_08313</name>
</gene>
<evidence type="ECO:0000256" key="1">
    <source>
        <dbReference type="SAM" id="MobiDB-lite"/>
    </source>
</evidence>
<feature type="compositionally biased region" description="Basic and acidic residues" evidence="1">
    <location>
        <begin position="124"/>
        <end position="158"/>
    </location>
</feature>
<organism evidence="2 3">
    <name type="scientific">Periplaneta americana</name>
    <name type="common">American cockroach</name>
    <name type="synonym">Blatta americana</name>
    <dbReference type="NCBI Taxonomy" id="6978"/>
    <lineage>
        <taxon>Eukaryota</taxon>
        <taxon>Metazoa</taxon>
        <taxon>Ecdysozoa</taxon>
        <taxon>Arthropoda</taxon>
        <taxon>Hexapoda</taxon>
        <taxon>Insecta</taxon>
        <taxon>Pterygota</taxon>
        <taxon>Neoptera</taxon>
        <taxon>Polyneoptera</taxon>
        <taxon>Dictyoptera</taxon>
        <taxon>Blattodea</taxon>
        <taxon>Blattoidea</taxon>
        <taxon>Blattidae</taxon>
        <taxon>Blattinae</taxon>
        <taxon>Periplaneta</taxon>
    </lineage>
</organism>
<evidence type="ECO:0008006" key="4">
    <source>
        <dbReference type="Google" id="ProtNLM"/>
    </source>
</evidence>
<dbReference type="Proteomes" id="UP001148838">
    <property type="component" value="Unassembled WGS sequence"/>
</dbReference>
<sequence length="204" mass="23563">MSPRSNDESYPPIPFEVVEEKDRKKAQPVQDNRQGLELNGLHQLLVYADDMNMLGENSQTITENTEILLEASKAIGLEVNPEKTKREKLEKDKTSWEKDKPSWKKTRQGKTRGKRRKKTRKNIRRQENGKTGKAGKKDRQDREKDKTRQDKTGKRDKTGGMGEYWGGTGPLMYIYESSTDHHNFHLTIFGQTVRDTMADDRLGV</sequence>
<name>A0ABQ8T3B1_PERAM</name>
<feature type="compositionally biased region" description="Basic and acidic residues" evidence="1">
    <location>
        <begin position="82"/>
        <end position="102"/>
    </location>
</feature>
<evidence type="ECO:0000313" key="3">
    <source>
        <dbReference type="Proteomes" id="UP001148838"/>
    </source>
</evidence>
<evidence type="ECO:0000313" key="2">
    <source>
        <dbReference type="EMBL" id="KAJ4440175.1"/>
    </source>
</evidence>
<feature type="region of interest" description="Disordered" evidence="1">
    <location>
        <begin position="82"/>
        <end position="163"/>
    </location>
</feature>
<feature type="compositionally biased region" description="Basic residues" evidence="1">
    <location>
        <begin position="103"/>
        <end position="123"/>
    </location>
</feature>
<protein>
    <recommendedName>
        <fullName evidence="4">Reverse transcriptase domain-containing protein</fullName>
    </recommendedName>
</protein>
<feature type="region of interest" description="Disordered" evidence="1">
    <location>
        <begin position="1"/>
        <end position="38"/>
    </location>
</feature>
<comment type="caution">
    <text evidence="2">The sequence shown here is derived from an EMBL/GenBank/DDBJ whole genome shotgun (WGS) entry which is preliminary data.</text>
</comment>
<accession>A0ABQ8T3B1</accession>
<reference evidence="2 3" key="1">
    <citation type="journal article" date="2022" name="Allergy">
        <title>Genome assembly and annotation of Periplaneta americana reveal a comprehensive cockroach allergen profile.</title>
        <authorList>
            <person name="Wang L."/>
            <person name="Xiong Q."/>
            <person name="Saelim N."/>
            <person name="Wang L."/>
            <person name="Nong W."/>
            <person name="Wan A.T."/>
            <person name="Shi M."/>
            <person name="Liu X."/>
            <person name="Cao Q."/>
            <person name="Hui J.H.L."/>
            <person name="Sookrung N."/>
            <person name="Leung T.F."/>
            <person name="Tungtrongchitr A."/>
            <person name="Tsui S.K.W."/>
        </authorList>
    </citation>
    <scope>NUCLEOTIDE SEQUENCE [LARGE SCALE GENOMIC DNA]</scope>
    <source>
        <strain evidence="2">PWHHKU_190912</strain>
    </source>
</reference>
<proteinExistence type="predicted"/>